<sequence>MSSVRNLMLLVLMSGILNKIDHEDAPHEPPTSDLVCGMENVESVNVTIPEHGWHPLRMKNSAEADQPTATWLENQRREFATGNLKRLSEMCGRPLGWEPTSEFIYELVPQLRQHVHEHLQRTKDSLHKLPSEITDGVPILLQNLVGPISRALEQAFQTDAKFIDALMQVRNSLQQDLEATIPVSAVAGGEDSNTGESIKRLTAKDVDEALRKNANPRERHLPSVSLAVHELSDRSDWEGLAKHANHKFWDGVSSLRERHRRLAMDRQRQLFRSAVDAQISAYTELVMSRQDLSLGLSGSAFVKAVAAMAETIEKEWPREATSEKDGSETPDHLIFPTDASPAKWPPRYRRLCCETAAMTIIRMKHGSNSLLEYVANTVSVEMLRCIRETQSVLRAAFGMDRVDEEHKRRIATVLDADHDTIAKRSRLTSEKRGLENIKATIEAKFGRAGDEWSAF</sequence>
<dbReference type="EMBL" id="ALBS01000189">
    <property type="protein sequence ID" value="EJT48861.1"/>
    <property type="molecule type" value="Genomic_DNA"/>
</dbReference>
<feature type="region of interest" description="Disordered" evidence="1">
    <location>
        <begin position="315"/>
        <end position="340"/>
    </location>
</feature>
<name>J5T2R0_TRIAS</name>
<evidence type="ECO:0000256" key="1">
    <source>
        <dbReference type="SAM" id="MobiDB-lite"/>
    </source>
</evidence>
<keyword evidence="2" id="KW-0732">Signal</keyword>
<dbReference type="Proteomes" id="UP000002748">
    <property type="component" value="Unassembled WGS sequence"/>
</dbReference>
<dbReference type="GeneID" id="25985634"/>
<feature type="compositionally biased region" description="Basic and acidic residues" evidence="1">
    <location>
        <begin position="315"/>
        <end position="331"/>
    </location>
</feature>
<dbReference type="VEuPathDB" id="FungiDB:A1Q1_02120"/>
<dbReference type="RefSeq" id="XP_014180540.1">
    <property type="nucleotide sequence ID" value="XM_014325065.1"/>
</dbReference>
<proteinExistence type="predicted"/>
<protein>
    <submittedName>
        <fullName evidence="3">Uncharacterized protein</fullName>
    </submittedName>
</protein>
<evidence type="ECO:0000313" key="4">
    <source>
        <dbReference type="Proteomes" id="UP000002748"/>
    </source>
</evidence>
<gene>
    <name evidence="3" type="ORF">A1Q1_02120</name>
</gene>
<organism evidence="3 4">
    <name type="scientific">Trichosporon asahii var. asahii (strain ATCC 90039 / CBS 2479 / JCM 2466 / KCTC 7840 / NBRC 103889/ NCYC 2677 / UAMH 7654)</name>
    <name type="common">Yeast</name>
    <dbReference type="NCBI Taxonomy" id="1186058"/>
    <lineage>
        <taxon>Eukaryota</taxon>
        <taxon>Fungi</taxon>
        <taxon>Dikarya</taxon>
        <taxon>Basidiomycota</taxon>
        <taxon>Agaricomycotina</taxon>
        <taxon>Tremellomycetes</taxon>
        <taxon>Trichosporonales</taxon>
        <taxon>Trichosporonaceae</taxon>
        <taxon>Trichosporon</taxon>
    </lineage>
</organism>
<feature type="chain" id="PRO_5003784707" evidence="2">
    <location>
        <begin position="23"/>
        <end position="455"/>
    </location>
</feature>
<evidence type="ECO:0000256" key="2">
    <source>
        <dbReference type="SAM" id="SignalP"/>
    </source>
</evidence>
<accession>J5T2R0</accession>
<reference evidence="3 4" key="1">
    <citation type="journal article" date="2012" name="Eukaryot. Cell">
        <title>Draft genome sequence of CBS 2479, the standard type strain of Trichosporon asahii.</title>
        <authorList>
            <person name="Yang R.Y."/>
            <person name="Li H.T."/>
            <person name="Zhu H."/>
            <person name="Zhou G.P."/>
            <person name="Wang M."/>
            <person name="Wang L."/>
        </authorList>
    </citation>
    <scope>NUCLEOTIDE SEQUENCE [LARGE SCALE GENOMIC DNA]</scope>
    <source>
        <strain evidence="4">ATCC 90039 / CBS 2479 / JCM 2466 / KCTC 7840 / NCYC 2677 / UAMH 7654</strain>
    </source>
</reference>
<dbReference type="HOGENOM" id="CLU_601570_0_0_1"/>
<feature type="signal peptide" evidence="2">
    <location>
        <begin position="1"/>
        <end position="22"/>
    </location>
</feature>
<evidence type="ECO:0000313" key="3">
    <source>
        <dbReference type="EMBL" id="EJT48861.1"/>
    </source>
</evidence>
<comment type="caution">
    <text evidence="3">The sequence shown here is derived from an EMBL/GenBank/DDBJ whole genome shotgun (WGS) entry which is preliminary data.</text>
</comment>
<dbReference type="AlphaFoldDB" id="J5T2R0"/>
<dbReference type="KEGG" id="tasa:A1Q1_02120"/>